<gene>
    <name evidence="1" type="ORF">O1611_g8207</name>
</gene>
<name>A0ACC2JD86_9PEZI</name>
<dbReference type="Proteomes" id="UP001153332">
    <property type="component" value="Unassembled WGS sequence"/>
</dbReference>
<reference evidence="1" key="1">
    <citation type="submission" date="2022-12" db="EMBL/GenBank/DDBJ databases">
        <title>Genome Sequence of Lasiodiplodia mahajangana.</title>
        <authorList>
            <person name="Buettner E."/>
        </authorList>
    </citation>
    <scope>NUCLEOTIDE SEQUENCE</scope>
    <source>
        <strain evidence="1">VT137</strain>
    </source>
</reference>
<organism evidence="1 2">
    <name type="scientific">Lasiodiplodia mahajangana</name>
    <dbReference type="NCBI Taxonomy" id="1108764"/>
    <lineage>
        <taxon>Eukaryota</taxon>
        <taxon>Fungi</taxon>
        <taxon>Dikarya</taxon>
        <taxon>Ascomycota</taxon>
        <taxon>Pezizomycotina</taxon>
        <taxon>Dothideomycetes</taxon>
        <taxon>Dothideomycetes incertae sedis</taxon>
        <taxon>Botryosphaeriales</taxon>
        <taxon>Botryosphaeriaceae</taxon>
        <taxon>Lasiodiplodia</taxon>
    </lineage>
</organism>
<proteinExistence type="predicted"/>
<dbReference type="EMBL" id="JAPUUL010002366">
    <property type="protein sequence ID" value="KAJ8125434.1"/>
    <property type="molecule type" value="Genomic_DNA"/>
</dbReference>
<evidence type="ECO:0000313" key="1">
    <source>
        <dbReference type="EMBL" id="KAJ8125434.1"/>
    </source>
</evidence>
<comment type="caution">
    <text evidence="1">The sequence shown here is derived from an EMBL/GenBank/DDBJ whole genome shotgun (WGS) entry which is preliminary data.</text>
</comment>
<sequence>MSNHPPDLAAEAAFASAKDSFLNSLAPTEREQFRACSSINELLVGLRNLSQFRDRVPRLESCFERINAFGEKLSPYFKIIEIVFAAHPEWANIALGSLRLVLQLASHFTTFFEKLCKTIEKLSVSLPRYGELYNAILRRGGLANPYLKDSLQKLYVDLFQFFEAVARVFSSKDGRIKRTPQVVADLMWKPFDHRFQIVLERIDFHQKIVQKELEAYSQSSIHLELKKMALDTNQTMAELKKQFGERLRHLEDSYDDQVKVSFLNSVPKWISSPDYKDRLEQAQQEQTVDTTDCLFKHTIFQQWNNGIVGSGSNGPSKPPDTDSGQVLWISGNPGYGKTILASSIISELEKGHAGFPEFPPVVCYYFFTQTANCREATSDAIRALASQIFTHFHRLEKVHNVFAMVAQDITTYPKASVEELTEAISQCLPHLPNLYFVLDGIDECTDPGMLLKKLRHWCCISSLGVAIFSRPDVAALRKATIEVTRIELTRDVVNDALTLFVEEAVSELSEEKLLPEEVDNTSITRHLAHRADGMFLWVRLMMNYLKSPAMTRAQRMDLIMEQNSPGLDRLDEIYCRIFTRIESMNAHGKNLAHRALLWAAHSSLSSPELQEVLYPGGWDMDDRGRTENFDHAIIVSCCGLLEKRYNGTFRYIHLSALQFARHGSTTQGGIQPLIPNDSVASATMALSCLSYLTNKIPERPLSGRLHTSADPRVLSERFPFLKFATFSWVRLLISSMCGGNVELKSPMAKNVFQKAEDYLGSQLKLMTWIESIYTFGGGFNAEHRSVIRDLEQNLIDQGLRSLIRTLGEFLNDILRISREWGDILSENPAEIWDDVTIFTTSRFLKSTKAGTTRVSGPKIATRGWSWSIRYYSPNVFRLYEFIRWMSTGGPQHLSI</sequence>
<protein>
    <submittedName>
        <fullName evidence="1">Uncharacterized protein</fullName>
    </submittedName>
</protein>
<evidence type="ECO:0000313" key="2">
    <source>
        <dbReference type="Proteomes" id="UP001153332"/>
    </source>
</evidence>
<accession>A0ACC2JD86</accession>
<keyword evidence="2" id="KW-1185">Reference proteome</keyword>